<evidence type="ECO:0008006" key="4">
    <source>
        <dbReference type="Google" id="ProtNLM"/>
    </source>
</evidence>
<evidence type="ECO:0000313" key="3">
    <source>
        <dbReference type="Proteomes" id="UP000233618"/>
    </source>
</evidence>
<accession>A0A2N3I6P3</accession>
<dbReference type="EMBL" id="MVDE01000018">
    <property type="protein sequence ID" value="PKQ65980.1"/>
    <property type="molecule type" value="Genomic_DNA"/>
</dbReference>
<keyword evidence="3" id="KW-1185">Reference proteome</keyword>
<protein>
    <recommendedName>
        <fullName evidence="4">SH3b domain-containing protein</fullName>
    </recommendedName>
</protein>
<sequence length="300" mass="34948">MKTKLLIIMLLCSLNLSAQSDFKEFVKLFPKYEWSELSSIFKTREKTGKSIDPELANKSIFGEYSGRVRKQTIDYPYPTSAPHTRVNDTCYIQYHGGYHGIYDSHSDSKPNTLLPLARVDFNNDIVMLVLYYKYFNFEENYYNSSQEVYLFRKTDEQMLSAINFHGGGTWRVFLEKDTTITSYEWFPKPGDTDPTPDKVLRRIEYKIDLDGYFHQTKIEDPYESGILIEGRVQDSDGWTNVRETPDGKSKVLYKALSDSPIYVEKIENSNWGRVVQIQMGKSPDLIFKFSGYIHLSRVKQ</sequence>
<organism evidence="2 3">
    <name type="scientific">Labilibaculum manganireducens</name>
    <dbReference type="NCBI Taxonomy" id="1940525"/>
    <lineage>
        <taxon>Bacteria</taxon>
        <taxon>Pseudomonadati</taxon>
        <taxon>Bacteroidota</taxon>
        <taxon>Bacteroidia</taxon>
        <taxon>Marinilabiliales</taxon>
        <taxon>Marinifilaceae</taxon>
        <taxon>Labilibaculum</taxon>
    </lineage>
</organism>
<keyword evidence="1" id="KW-0732">Signal</keyword>
<feature type="chain" id="PRO_5014884838" description="SH3b domain-containing protein" evidence="1">
    <location>
        <begin position="21"/>
        <end position="300"/>
    </location>
</feature>
<dbReference type="Proteomes" id="UP000233618">
    <property type="component" value="Unassembled WGS sequence"/>
</dbReference>
<feature type="signal peptide" evidence="1">
    <location>
        <begin position="1"/>
        <end position="20"/>
    </location>
</feature>
<reference evidence="2 3" key="1">
    <citation type="journal article" date="2017" name="Front. Microbiol.">
        <title>Labilibaculum manganireducens gen. nov., sp. nov. and Labilibaculum filiforme sp. nov., Novel Bacteroidetes Isolated from Subsurface Sediments of the Baltic Sea.</title>
        <authorList>
            <person name="Vandieken V."/>
            <person name="Marshall I.P."/>
            <person name="Niemann H."/>
            <person name="Engelen B."/>
            <person name="Cypionka H."/>
        </authorList>
    </citation>
    <scope>NUCLEOTIDE SEQUENCE [LARGE SCALE GENOMIC DNA]</scope>
    <source>
        <strain evidence="2 3">59.10-2M</strain>
    </source>
</reference>
<evidence type="ECO:0000313" key="2">
    <source>
        <dbReference type="EMBL" id="PKQ65980.1"/>
    </source>
</evidence>
<gene>
    <name evidence="2" type="ORF">BZG01_12510</name>
</gene>
<dbReference type="AlphaFoldDB" id="A0A2N3I6P3"/>
<proteinExistence type="predicted"/>
<name>A0A2N3I6P3_9BACT</name>
<comment type="caution">
    <text evidence="2">The sequence shown here is derived from an EMBL/GenBank/DDBJ whole genome shotgun (WGS) entry which is preliminary data.</text>
</comment>
<dbReference type="RefSeq" id="WP_101310187.1">
    <property type="nucleotide sequence ID" value="NZ_MVDE01000018.1"/>
</dbReference>
<evidence type="ECO:0000256" key="1">
    <source>
        <dbReference type="SAM" id="SignalP"/>
    </source>
</evidence>